<dbReference type="SUPFAM" id="SSF53300">
    <property type="entry name" value="vWA-like"/>
    <property type="match status" value="1"/>
</dbReference>
<evidence type="ECO:0000313" key="1">
    <source>
        <dbReference type="EMBL" id="KOO24855.1"/>
    </source>
</evidence>
<sequence>MQSMDGSRLVRDQRGALKSIASTRWAELGDVICEMADVASALGAATHFHLLNPSPIGQYFALADDGTSGVAGAGAACNADTIKAAMKTSPGGTTPLTEHVQFITSLIAPSAQHLRTQGQKAVVVLATDGLPNDPNSFLHALQELQRLPVWLVVRLCTNEEHVVKYWSDIDAQLEAPLETLDDVHGEAQEVYEKNPWLTYAPSLHLARTMGLQDKLFDLLDEQSLLPSQAKTLIEKIVGCKELPEPEIDQKLFFDSLRRELSNLPPVYNPVFKTMKPWIDVSKLQRLLNKGKDKGDCIIS</sequence>
<comment type="caution">
    <text evidence="1">The sequence shown here is derived from an EMBL/GenBank/DDBJ whole genome shotgun (WGS) entry which is preliminary data.</text>
</comment>
<protein>
    <recommendedName>
        <fullName evidence="3">VWFA domain-containing protein</fullName>
    </recommendedName>
</protein>
<dbReference type="InterPro" id="IPR036465">
    <property type="entry name" value="vWFA_dom_sf"/>
</dbReference>
<evidence type="ECO:0000313" key="2">
    <source>
        <dbReference type="Proteomes" id="UP000037460"/>
    </source>
</evidence>
<gene>
    <name evidence="1" type="ORF">Ctob_006600</name>
</gene>
<reference evidence="2" key="1">
    <citation type="journal article" date="2015" name="PLoS Genet.">
        <title>Genome Sequence and Transcriptome Analyses of Chrysochromulina tobin: Metabolic Tools for Enhanced Algal Fitness in the Prominent Order Prymnesiales (Haptophyceae).</title>
        <authorList>
            <person name="Hovde B.T."/>
            <person name="Deodato C.R."/>
            <person name="Hunsperger H.M."/>
            <person name="Ryken S.A."/>
            <person name="Yost W."/>
            <person name="Jha R.K."/>
            <person name="Patterson J."/>
            <person name="Monnat R.J. Jr."/>
            <person name="Barlow S.B."/>
            <person name="Starkenburg S.R."/>
            <person name="Cattolico R.A."/>
        </authorList>
    </citation>
    <scope>NUCLEOTIDE SEQUENCE</scope>
    <source>
        <strain evidence="2">CCMP291</strain>
    </source>
</reference>
<accession>A0A0M0JEH4</accession>
<dbReference type="OrthoDB" id="10250315at2759"/>
<keyword evidence="2" id="KW-1185">Reference proteome</keyword>
<proteinExistence type="predicted"/>
<organism evidence="1 2">
    <name type="scientific">Chrysochromulina tobinii</name>
    <dbReference type="NCBI Taxonomy" id="1460289"/>
    <lineage>
        <taxon>Eukaryota</taxon>
        <taxon>Haptista</taxon>
        <taxon>Haptophyta</taxon>
        <taxon>Prymnesiophyceae</taxon>
        <taxon>Prymnesiales</taxon>
        <taxon>Chrysochromulinaceae</taxon>
        <taxon>Chrysochromulina</taxon>
    </lineage>
</organism>
<dbReference type="AlphaFoldDB" id="A0A0M0JEH4"/>
<evidence type="ECO:0008006" key="3">
    <source>
        <dbReference type="Google" id="ProtNLM"/>
    </source>
</evidence>
<name>A0A0M0JEH4_9EUKA</name>
<dbReference type="EMBL" id="JWZX01003045">
    <property type="protein sequence ID" value="KOO24855.1"/>
    <property type="molecule type" value="Genomic_DNA"/>
</dbReference>
<dbReference type="Proteomes" id="UP000037460">
    <property type="component" value="Unassembled WGS sequence"/>
</dbReference>